<organism evidence="1">
    <name type="scientific">Dipodfec virus UA06Rod_5</name>
    <dbReference type="NCBI Taxonomy" id="2929325"/>
    <lineage>
        <taxon>Viruses</taxon>
        <taxon>Monodnaviria</taxon>
        <taxon>Sangervirae</taxon>
        <taxon>Phixviricota</taxon>
        <taxon>Malgrandaviricetes</taxon>
        <taxon>Petitvirales</taxon>
        <taxon>Microviridae</taxon>
    </lineage>
</organism>
<name>A0A976R5E6_9VIRU</name>
<accession>A0A976R5E6</accession>
<proteinExistence type="predicted"/>
<evidence type="ECO:0000313" key="1">
    <source>
        <dbReference type="EMBL" id="UPW41411.1"/>
    </source>
</evidence>
<reference evidence="1" key="1">
    <citation type="submission" date="2022-02" db="EMBL/GenBank/DDBJ databases">
        <title>Towards deciphering the DNA virus diversity associated with rodent species in the families Cricetidae and Heteromyidae.</title>
        <authorList>
            <person name="Lund M."/>
            <person name="Larsen B.B."/>
            <person name="Gryseels S."/>
            <person name="Kraberger S."/>
            <person name="Rowsey D.M."/>
            <person name="Steger L."/>
            <person name="Yule K.M."/>
            <person name="Upham N.S."/>
            <person name="Worobey M."/>
            <person name="Van Doorslaer K."/>
            <person name="Varsani A."/>
        </authorList>
    </citation>
    <scope>NUCLEOTIDE SEQUENCE</scope>
    <source>
        <strain evidence="1">UA06Rod_5</strain>
    </source>
</reference>
<protein>
    <submittedName>
        <fullName evidence="1">Uncharacterized protein</fullName>
    </submittedName>
</protein>
<sequence length="141" mass="15793">MLLKNSRYTAQQYNSLGYPITESNSVPCPSSEHNRDEIEDIVLGKFKSVVKVLFSSTDGSLDTNPMSLIGDNVPESVRLFAQNILLQNIPTMHMAPDDDTAFDMLIPRSVQSRSELEPYIGKLREYVSEAMHNSEPPKTSD</sequence>
<dbReference type="EMBL" id="OM869592">
    <property type="protein sequence ID" value="UPW41411.1"/>
    <property type="molecule type" value="Genomic_DNA"/>
</dbReference>